<proteinExistence type="predicted"/>
<gene>
    <name evidence="7" type="ORF">K402DRAFT_396348</name>
</gene>
<dbReference type="OrthoDB" id="268400at2759"/>
<dbReference type="InterPro" id="IPR036259">
    <property type="entry name" value="MFS_trans_sf"/>
</dbReference>
<feature type="transmembrane region" description="Helical" evidence="5">
    <location>
        <begin position="125"/>
        <end position="143"/>
    </location>
</feature>
<evidence type="ECO:0000313" key="8">
    <source>
        <dbReference type="Proteomes" id="UP000800041"/>
    </source>
</evidence>
<feature type="transmembrane region" description="Helical" evidence="5">
    <location>
        <begin position="59"/>
        <end position="84"/>
    </location>
</feature>
<evidence type="ECO:0000256" key="5">
    <source>
        <dbReference type="SAM" id="Phobius"/>
    </source>
</evidence>
<dbReference type="PROSITE" id="PS50850">
    <property type="entry name" value="MFS"/>
    <property type="match status" value="1"/>
</dbReference>
<dbReference type="PANTHER" id="PTHR23502">
    <property type="entry name" value="MAJOR FACILITATOR SUPERFAMILY"/>
    <property type="match status" value="1"/>
</dbReference>
<accession>A0A6G1GSV7</accession>
<feature type="transmembrane region" description="Helical" evidence="5">
    <location>
        <begin position="218"/>
        <end position="234"/>
    </location>
</feature>
<dbReference type="Proteomes" id="UP000800041">
    <property type="component" value="Unassembled WGS sequence"/>
</dbReference>
<keyword evidence="3 5" id="KW-1133">Transmembrane helix</keyword>
<keyword evidence="4 5" id="KW-0472">Membrane</keyword>
<dbReference type="GO" id="GO:0005886">
    <property type="term" value="C:plasma membrane"/>
    <property type="evidence" value="ECO:0007669"/>
    <property type="project" value="TreeGrafter"/>
</dbReference>
<feature type="transmembrane region" description="Helical" evidence="5">
    <location>
        <begin position="435"/>
        <end position="456"/>
    </location>
</feature>
<dbReference type="PANTHER" id="PTHR23502:SF181">
    <property type="entry name" value="MAJOR FACILITATOR SUPERFAMILY (MFS) PROFILE DOMAIN-CONTAINING PROTEIN"/>
    <property type="match status" value="1"/>
</dbReference>
<dbReference type="Pfam" id="PF07690">
    <property type="entry name" value="MFS_1"/>
    <property type="match status" value="1"/>
</dbReference>
<organism evidence="7 8">
    <name type="scientific">Aulographum hederae CBS 113979</name>
    <dbReference type="NCBI Taxonomy" id="1176131"/>
    <lineage>
        <taxon>Eukaryota</taxon>
        <taxon>Fungi</taxon>
        <taxon>Dikarya</taxon>
        <taxon>Ascomycota</taxon>
        <taxon>Pezizomycotina</taxon>
        <taxon>Dothideomycetes</taxon>
        <taxon>Pleosporomycetidae</taxon>
        <taxon>Aulographales</taxon>
        <taxon>Aulographaceae</taxon>
    </lineage>
</organism>
<evidence type="ECO:0000256" key="1">
    <source>
        <dbReference type="ARBA" id="ARBA00004141"/>
    </source>
</evidence>
<feature type="transmembrane region" description="Helical" evidence="5">
    <location>
        <begin position="468"/>
        <end position="487"/>
    </location>
</feature>
<feature type="transmembrane region" description="Helical" evidence="5">
    <location>
        <begin position="318"/>
        <end position="344"/>
    </location>
</feature>
<sequence>MFNFHLKSLKELDETEGTVQLRQPATDANTSTSLILLPHPNPNDPNDPLRWPAWKKHTAFLSVCAFTFLANYAIGGLSSAFYLISLEFDKTQAQTSDLLLWPILVLGVFNFFWVPLANYFGKRPVFVFASLLLSLCYLWGAVAKSFESLLWSNIIAAFAGSSTEALGAAIVNDLYFVHERGTKMGIYMSFISGGNTIGPLICGAIVEKTSWRVHKWHAFGLVFLNFLAVLFFVPETQYDRDVNKAMATAVDGASMKSSEAEEVAAEKTVSAAANEVPHPDEGQTNQIPKKTWMQEMRLWNGTAKDVNLLEMFLRPFPLIVYPAIMWAFLGYAVSLAWVVAINILNSFVLQAPPYNWGPAINGLINIPGLIGNIVGSFTGGWMVDRYSDWRAKKNNGVFQPETRLVLVIIPILIAPAGCLLFGYGVQNVMHWTTLFFGYGMVAVGLTAVPVIGMTYVSDCYYPVAPDALLLVNGLKNVVAFGFLYGVVPWVTEVGYVDSFGTQAGLYVALVGLALPLYFWGEKMRHVTSQWRIIL</sequence>
<keyword evidence="8" id="KW-1185">Reference proteome</keyword>
<feature type="transmembrane region" description="Helical" evidence="5">
    <location>
        <begin position="149"/>
        <end position="172"/>
    </location>
</feature>
<evidence type="ECO:0000259" key="6">
    <source>
        <dbReference type="PROSITE" id="PS50850"/>
    </source>
</evidence>
<keyword evidence="2 5" id="KW-0812">Transmembrane</keyword>
<evidence type="ECO:0000313" key="7">
    <source>
        <dbReference type="EMBL" id="KAF1983884.1"/>
    </source>
</evidence>
<protein>
    <submittedName>
        <fullName evidence="7">MFS general substrate transporter</fullName>
    </submittedName>
</protein>
<reference evidence="7" key="1">
    <citation type="journal article" date="2020" name="Stud. Mycol.">
        <title>101 Dothideomycetes genomes: a test case for predicting lifestyles and emergence of pathogens.</title>
        <authorList>
            <person name="Haridas S."/>
            <person name="Albert R."/>
            <person name="Binder M."/>
            <person name="Bloem J."/>
            <person name="Labutti K."/>
            <person name="Salamov A."/>
            <person name="Andreopoulos B."/>
            <person name="Baker S."/>
            <person name="Barry K."/>
            <person name="Bills G."/>
            <person name="Bluhm B."/>
            <person name="Cannon C."/>
            <person name="Castanera R."/>
            <person name="Culley D."/>
            <person name="Daum C."/>
            <person name="Ezra D."/>
            <person name="Gonzalez J."/>
            <person name="Henrissat B."/>
            <person name="Kuo A."/>
            <person name="Liang C."/>
            <person name="Lipzen A."/>
            <person name="Lutzoni F."/>
            <person name="Magnuson J."/>
            <person name="Mondo S."/>
            <person name="Nolan M."/>
            <person name="Ohm R."/>
            <person name="Pangilinan J."/>
            <person name="Park H.-J."/>
            <person name="Ramirez L."/>
            <person name="Alfaro M."/>
            <person name="Sun H."/>
            <person name="Tritt A."/>
            <person name="Yoshinaga Y."/>
            <person name="Zwiers L.-H."/>
            <person name="Turgeon B."/>
            <person name="Goodwin S."/>
            <person name="Spatafora J."/>
            <person name="Crous P."/>
            <person name="Grigoriev I."/>
        </authorList>
    </citation>
    <scope>NUCLEOTIDE SEQUENCE</scope>
    <source>
        <strain evidence="7">CBS 113979</strain>
    </source>
</reference>
<dbReference type="EMBL" id="ML977172">
    <property type="protein sequence ID" value="KAF1983884.1"/>
    <property type="molecule type" value="Genomic_DNA"/>
</dbReference>
<dbReference type="InterPro" id="IPR011701">
    <property type="entry name" value="MFS"/>
</dbReference>
<dbReference type="InterPro" id="IPR020846">
    <property type="entry name" value="MFS_dom"/>
</dbReference>
<feature type="domain" description="Major facilitator superfamily (MFS) profile" evidence="6">
    <location>
        <begin position="59"/>
        <end position="534"/>
    </location>
</feature>
<feature type="transmembrane region" description="Helical" evidence="5">
    <location>
        <begin position="499"/>
        <end position="519"/>
    </location>
</feature>
<evidence type="ECO:0000256" key="4">
    <source>
        <dbReference type="ARBA" id="ARBA00023136"/>
    </source>
</evidence>
<feature type="transmembrane region" description="Helical" evidence="5">
    <location>
        <begin position="184"/>
        <end position="206"/>
    </location>
</feature>
<evidence type="ECO:0000256" key="3">
    <source>
        <dbReference type="ARBA" id="ARBA00022989"/>
    </source>
</evidence>
<dbReference type="AlphaFoldDB" id="A0A6G1GSV7"/>
<name>A0A6G1GSV7_9PEZI</name>
<comment type="subcellular location">
    <subcellularLocation>
        <location evidence="1">Membrane</location>
        <topology evidence="1">Multi-pass membrane protein</topology>
    </subcellularLocation>
</comment>
<evidence type="ECO:0000256" key="2">
    <source>
        <dbReference type="ARBA" id="ARBA00022692"/>
    </source>
</evidence>
<feature type="transmembrane region" description="Helical" evidence="5">
    <location>
        <begin position="99"/>
        <end position="118"/>
    </location>
</feature>
<feature type="transmembrane region" description="Helical" evidence="5">
    <location>
        <begin position="364"/>
        <end position="383"/>
    </location>
</feature>
<dbReference type="SUPFAM" id="SSF103473">
    <property type="entry name" value="MFS general substrate transporter"/>
    <property type="match status" value="1"/>
</dbReference>
<dbReference type="Gene3D" id="1.20.1250.20">
    <property type="entry name" value="MFS general substrate transporter like domains"/>
    <property type="match status" value="1"/>
</dbReference>
<dbReference type="GO" id="GO:0022857">
    <property type="term" value="F:transmembrane transporter activity"/>
    <property type="evidence" value="ECO:0007669"/>
    <property type="project" value="InterPro"/>
</dbReference>
<feature type="transmembrane region" description="Helical" evidence="5">
    <location>
        <begin position="404"/>
        <end position="423"/>
    </location>
</feature>